<comment type="caution">
    <text evidence="3">The sequence shown here is derived from an EMBL/GenBank/DDBJ whole genome shotgun (WGS) entry which is preliminary data.</text>
</comment>
<dbReference type="RefSeq" id="WP_052355599.1">
    <property type="nucleotide sequence ID" value="NZ_JACHIB010000018.1"/>
</dbReference>
<name>A0A7W9TQL3_CASDE</name>
<evidence type="ECO:0000259" key="2">
    <source>
        <dbReference type="Pfam" id="PF03413"/>
    </source>
</evidence>
<evidence type="ECO:0000256" key="1">
    <source>
        <dbReference type="SAM" id="MobiDB-lite"/>
    </source>
</evidence>
<sequence>MQSADTRRRWVLAGALALGLWTAGAGAHNHDRDMAERLQALGEVLPLQDVLQRAARDYPGQVLKVEFEQEDERCECDGGAPGRGKTESGKSEKGGSEGRWIYELKILQDQGRLTKLKIDARTGETLWVGTRPLHRDGRHP</sequence>
<feature type="region of interest" description="Disordered" evidence="1">
    <location>
        <begin position="73"/>
        <end position="96"/>
    </location>
</feature>
<organism evidence="3 4">
    <name type="scientific">Castellaniella defragrans</name>
    <name type="common">Alcaligenes defragrans</name>
    <dbReference type="NCBI Taxonomy" id="75697"/>
    <lineage>
        <taxon>Bacteria</taxon>
        <taxon>Pseudomonadati</taxon>
        <taxon>Pseudomonadota</taxon>
        <taxon>Betaproteobacteria</taxon>
        <taxon>Burkholderiales</taxon>
        <taxon>Alcaligenaceae</taxon>
        <taxon>Castellaniella</taxon>
    </lineage>
</organism>
<protein>
    <submittedName>
        <fullName evidence="3">Putative membrane protein YkoI</fullName>
    </submittedName>
</protein>
<dbReference type="AlphaFoldDB" id="A0A7W9TQL3"/>
<dbReference type="Pfam" id="PF03413">
    <property type="entry name" value="PepSY"/>
    <property type="match status" value="1"/>
</dbReference>
<gene>
    <name evidence="3" type="ORF">HNR28_002947</name>
</gene>
<accession>A0A7W9TQL3</accession>
<dbReference type="InterPro" id="IPR025711">
    <property type="entry name" value="PepSY"/>
</dbReference>
<dbReference type="EMBL" id="JACHIB010000018">
    <property type="protein sequence ID" value="MBB6084899.1"/>
    <property type="molecule type" value="Genomic_DNA"/>
</dbReference>
<feature type="compositionally biased region" description="Basic and acidic residues" evidence="1">
    <location>
        <begin position="84"/>
        <end position="96"/>
    </location>
</feature>
<evidence type="ECO:0000313" key="4">
    <source>
        <dbReference type="Proteomes" id="UP000541136"/>
    </source>
</evidence>
<dbReference type="Proteomes" id="UP000541136">
    <property type="component" value="Unassembled WGS sequence"/>
</dbReference>
<evidence type="ECO:0000313" key="3">
    <source>
        <dbReference type="EMBL" id="MBB6084899.1"/>
    </source>
</evidence>
<proteinExistence type="predicted"/>
<reference evidence="3 4" key="1">
    <citation type="submission" date="2020-08" db="EMBL/GenBank/DDBJ databases">
        <title>Genomic Encyclopedia of Type Strains, Phase IV (KMG-IV): sequencing the most valuable type-strain genomes for metagenomic binning, comparative biology and taxonomic classification.</title>
        <authorList>
            <person name="Goeker M."/>
        </authorList>
    </citation>
    <scope>NUCLEOTIDE SEQUENCE [LARGE SCALE GENOMIC DNA]</scope>
    <source>
        <strain evidence="3 4">DSM 12141</strain>
    </source>
</reference>
<dbReference type="Gene3D" id="3.10.450.40">
    <property type="match status" value="1"/>
</dbReference>
<feature type="domain" description="PepSY" evidence="2">
    <location>
        <begin position="45"/>
        <end position="125"/>
    </location>
</feature>